<evidence type="ECO:0000313" key="4">
    <source>
        <dbReference type="Proteomes" id="UP000177573"/>
    </source>
</evidence>
<sequence>MEGPPKKTPESVPAQELQKKNAPSQSAEMPIMITQDMQARLLGKGLDQKTIDTLTSEAAWEILGGATTEKVFASQFEEVPRSEKKGVIQNEESTGAPVESPPADQWDALLLGDEPPKKEGARTESKKESGHAPDELFGITAEEFSSVEGWGALTVGQQRLVRENLKQITLARVKEESAVRYKEGIAGAREGKTLWGRLWEGLKANVTRPYQTLATEKKTAEEFMKGGMEVHGEALSYLVKNAKNGPEVDVKEDGSLEFIYLSRDLDALTPEYKEKAGIFNETATAFARIPDEWKYDTANERQRRAHEKAKESYDSARAEIIKGIIGSETTLGEGVTKESVEKNALLYVSDVDGMVRMNQFFNTHPDAEQELAKIENGVLWKKVVANTLTEKAGYGLFGYGARWAGTAAMGFVAAPLVAAGMGGYLGRKRAHERIRAQEVGARTGTKGGYEAWEKNIVPASQLVEKLERAVKQVSEIDEKAPSVETKKHLASLAARIEYTQRKIGDELVGFGRAEERAANRYALLEALSSARVTTEAKTAGASEEIRERLFSFLNFKEESIPLAQGNYLNREMIRGVVVAAGFSLLGAAIRDYFFAKDPLLTKANIGKVAGGFGDALYQGKDDAENFFAGKADTVARWTRGWFADEVGGVREDAVFAIAQENMPAGSGANLLNETEDHFSAPGGRPPHLPPLFAEGVVTPSSPNETFPYQGGNSIWKESELQLRALFKEDFATLGGKDAQATEALKTWNIGRLKETIVKNPVEYGLPKGVNVDRLTLEQLKNVKWGDAVRDTFRGGGLTSELSPDKLAKIAGNNETLRTFFNTHPNAPRTSENYEAILRGMGHDGETAPTSGENKLDYERTGSPPPGSQIDEYNHGMGDSGETAPTSRESDLDYERTGSPPPGSQIDEYNHAPTPPDSPPRVWDVTKSYDPEIHGPTSRYTGKGWDESQSYDKEIHGPTSQYTGKEEIPPISGGFGGVSPDMPPPPVLEGMKIKIPLGEGVVNEIEKVFEKDPGYMAQARAFLEDYLETYKTEHNDATVSEDKLAAFVSEMDEIDEWVMKALFKNGGDSPENRLTLMKTILGHTPLTPGEAKLWGAGTYPGMKKFDLNRWNLDEIRHLEDFIEDGPFGEHLKKVLAAGNAVSYETRRERLVEYLVGQQRDFVDRTQIPLPGVGAENREYSTEFPASPSRYSFDLKPKRVDK</sequence>
<evidence type="ECO:0000313" key="3">
    <source>
        <dbReference type="EMBL" id="OGZ15010.1"/>
    </source>
</evidence>
<name>A0A1G2DQ48_9BACT</name>
<protein>
    <submittedName>
        <fullName evidence="3">Uncharacterized protein</fullName>
    </submittedName>
</protein>
<keyword evidence="2" id="KW-1133">Transmembrane helix</keyword>
<dbReference type="STRING" id="1798667.A3J08_01515"/>
<keyword evidence="2" id="KW-0472">Membrane</keyword>
<dbReference type="AlphaFoldDB" id="A0A1G2DQ48"/>
<feature type="region of interest" description="Disordered" evidence="1">
    <location>
        <begin position="840"/>
        <end position="921"/>
    </location>
</feature>
<comment type="caution">
    <text evidence="3">The sequence shown here is derived from an EMBL/GenBank/DDBJ whole genome shotgun (WGS) entry which is preliminary data.</text>
</comment>
<accession>A0A1G2DQ48</accession>
<feature type="region of interest" description="Disordered" evidence="1">
    <location>
        <begin position="1"/>
        <end position="29"/>
    </location>
</feature>
<dbReference type="Proteomes" id="UP000177573">
    <property type="component" value="Unassembled WGS sequence"/>
</dbReference>
<reference evidence="3 4" key="1">
    <citation type="journal article" date="2016" name="Nat. Commun.">
        <title>Thousands of microbial genomes shed light on interconnected biogeochemical processes in an aquifer system.</title>
        <authorList>
            <person name="Anantharaman K."/>
            <person name="Brown C.T."/>
            <person name="Hug L.A."/>
            <person name="Sharon I."/>
            <person name="Castelle C.J."/>
            <person name="Probst A.J."/>
            <person name="Thomas B.C."/>
            <person name="Singh A."/>
            <person name="Wilkins M.J."/>
            <person name="Karaoz U."/>
            <person name="Brodie E.L."/>
            <person name="Williams K.H."/>
            <person name="Hubbard S.S."/>
            <person name="Banfield J.F."/>
        </authorList>
    </citation>
    <scope>NUCLEOTIDE SEQUENCE [LARGE SCALE GENOMIC DNA]</scope>
</reference>
<feature type="region of interest" description="Disordered" evidence="1">
    <location>
        <begin position="77"/>
        <end position="134"/>
    </location>
</feature>
<organism evidence="3 4">
    <name type="scientific">Candidatus Lloydbacteria bacterium RIFCSPLOWO2_02_FULL_51_11</name>
    <dbReference type="NCBI Taxonomy" id="1798667"/>
    <lineage>
        <taxon>Bacteria</taxon>
        <taxon>Candidatus Lloydiibacteriota</taxon>
    </lineage>
</organism>
<feature type="transmembrane region" description="Helical" evidence="2">
    <location>
        <begin position="576"/>
        <end position="595"/>
    </location>
</feature>
<dbReference type="EMBL" id="MHLR01000018">
    <property type="protein sequence ID" value="OGZ15010.1"/>
    <property type="molecule type" value="Genomic_DNA"/>
</dbReference>
<feature type="compositionally biased region" description="Basic and acidic residues" evidence="1">
    <location>
        <begin position="114"/>
        <end position="134"/>
    </location>
</feature>
<keyword evidence="2" id="KW-0812">Transmembrane</keyword>
<proteinExistence type="predicted"/>
<evidence type="ECO:0000256" key="2">
    <source>
        <dbReference type="SAM" id="Phobius"/>
    </source>
</evidence>
<gene>
    <name evidence="3" type="ORF">A3J08_01515</name>
</gene>
<evidence type="ECO:0000256" key="1">
    <source>
        <dbReference type="SAM" id="MobiDB-lite"/>
    </source>
</evidence>
<feature type="transmembrane region" description="Helical" evidence="2">
    <location>
        <begin position="403"/>
        <end position="425"/>
    </location>
</feature>